<name>A0ACB9Z071_9PEZI</name>
<proteinExistence type="predicted"/>
<evidence type="ECO:0000313" key="2">
    <source>
        <dbReference type="Proteomes" id="UP001497700"/>
    </source>
</evidence>
<protein>
    <submittedName>
        <fullName evidence="1">Uncharacterized protein</fullName>
    </submittedName>
</protein>
<keyword evidence="2" id="KW-1185">Reference proteome</keyword>
<evidence type="ECO:0000313" key="1">
    <source>
        <dbReference type="EMBL" id="KAI4865116.1"/>
    </source>
</evidence>
<sequence length="204" mass="23804">MMSSTSRAWPDLIVRRISTHPGEQLNHPVQDWPPHNGISLRTGSTRLRAELLQIDQLNRSNGMQRNLAQLRAGLRELPVLTRNLYDEKGQSDTDRRYEGVLGLLGREHEDHEDEVRGEEHLGEDALREVHARCQSRIQVCNIARKHDSHHDARAHTRYQLRWDQERRSLREVDNRVRTRDHCLARHSLDRVRHTTGLDIPSPTL</sequence>
<gene>
    <name evidence="1" type="ORF">F4820DRAFT_308465</name>
</gene>
<dbReference type="EMBL" id="MU393476">
    <property type="protein sequence ID" value="KAI4865116.1"/>
    <property type="molecule type" value="Genomic_DNA"/>
</dbReference>
<comment type="caution">
    <text evidence="1">The sequence shown here is derived from an EMBL/GenBank/DDBJ whole genome shotgun (WGS) entry which is preliminary data.</text>
</comment>
<accession>A0ACB9Z071</accession>
<reference evidence="1 2" key="1">
    <citation type="journal article" date="2022" name="New Phytol.">
        <title>Ecological generalism drives hyperdiversity of secondary metabolite gene clusters in xylarialean endophytes.</title>
        <authorList>
            <person name="Franco M.E.E."/>
            <person name="Wisecaver J.H."/>
            <person name="Arnold A.E."/>
            <person name="Ju Y.M."/>
            <person name="Slot J.C."/>
            <person name="Ahrendt S."/>
            <person name="Moore L.P."/>
            <person name="Eastman K.E."/>
            <person name="Scott K."/>
            <person name="Konkel Z."/>
            <person name="Mondo S.J."/>
            <person name="Kuo A."/>
            <person name="Hayes R.D."/>
            <person name="Haridas S."/>
            <person name="Andreopoulos B."/>
            <person name="Riley R."/>
            <person name="LaButti K."/>
            <person name="Pangilinan J."/>
            <person name="Lipzen A."/>
            <person name="Amirebrahimi M."/>
            <person name="Yan J."/>
            <person name="Adam C."/>
            <person name="Keymanesh K."/>
            <person name="Ng V."/>
            <person name="Louie K."/>
            <person name="Northen T."/>
            <person name="Drula E."/>
            <person name="Henrissat B."/>
            <person name="Hsieh H.M."/>
            <person name="Youens-Clark K."/>
            <person name="Lutzoni F."/>
            <person name="Miadlikowska J."/>
            <person name="Eastwood D.C."/>
            <person name="Hamelin R.C."/>
            <person name="Grigoriev I.V."/>
            <person name="U'Ren J.M."/>
        </authorList>
    </citation>
    <scope>NUCLEOTIDE SEQUENCE [LARGE SCALE GENOMIC DNA]</scope>
    <source>
        <strain evidence="1 2">CBS 119005</strain>
    </source>
</reference>
<dbReference type="Proteomes" id="UP001497700">
    <property type="component" value="Unassembled WGS sequence"/>
</dbReference>
<organism evidence="1 2">
    <name type="scientific">Hypoxylon rubiginosum</name>
    <dbReference type="NCBI Taxonomy" id="110542"/>
    <lineage>
        <taxon>Eukaryota</taxon>
        <taxon>Fungi</taxon>
        <taxon>Dikarya</taxon>
        <taxon>Ascomycota</taxon>
        <taxon>Pezizomycotina</taxon>
        <taxon>Sordariomycetes</taxon>
        <taxon>Xylariomycetidae</taxon>
        <taxon>Xylariales</taxon>
        <taxon>Hypoxylaceae</taxon>
        <taxon>Hypoxylon</taxon>
    </lineage>
</organism>